<feature type="transmembrane region" description="Helical" evidence="1">
    <location>
        <begin position="52"/>
        <end position="74"/>
    </location>
</feature>
<protein>
    <recommendedName>
        <fullName evidence="4">DUF3995 domain-containing protein</fullName>
    </recommendedName>
</protein>
<keyword evidence="1" id="KW-0812">Transmembrane</keyword>
<keyword evidence="3" id="KW-1185">Reference proteome</keyword>
<evidence type="ECO:0008006" key="4">
    <source>
        <dbReference type="Google" id="ProtNLM"/>
    </source>
</evidence>
<dbReference type="Proteomes" id="UP000183053">
    <property type="component" value="Unassembled WGS sequence"/>
</dbReference>
<accession>A0A1H1AMZ9</accession>
<keyword evidence="1" id="KW-1133">Transmembrane helix</keyword>
<evidence type="ECO:0000256" key="1">
    <source>
        <dbReference type="SAM" id="Phobius"/>
    </source>
</evidence>
<gene>
    <name evidence="2" type="ORF">SAMN04489765_0302</name>
</gene>
<dbReference type="Pfam" id="PF13160">
    <property type="entry name" value="DUF3995"/>
    <property type="match status" value="1"/>
</dbReference>
<evidence type="ECO:0000313" key="3">
    <source>
        <dbReference type="Proteomes" id="UP000183053"/>
    </source>
</evidence>
<dbReference type="RefSeq" id="WP_068563556.1">
    <property type="nucleotide sequence ID" value="NZ_FNLF01000002.1"/>
</dbReference>
<keyword evidence="1" id="KW-0472">Membrane</keyword>
<organism evidence="2 3">
    <name type="scientific">Tsukamurella pulmonis</name>
    <dbReference type="NCBI Taxonomy" id="47312"/>
    <lineage>
        <taxon>Bacteria</taxon>
        <taxon>Bacillati</taxon>
        <taxon>Actinomycetota</taxon>
        <taxon>Actinomycetes</taxon>
        <taxon>Mycobacteriales</taxon>
        <taxon>Tsukamurellaceae</taxon>
        <taxon>Tsukamurella</taxon>
    </lineage>
</organism>
<dbReference type="EMBL" id="FNLF01000002">
    <property type="protein sequence ID" value="SDQ41000.1"/>
    <property type="molecule type" value="Genomic_DNA"/>
</dbReference>
<reference evidence="3" key="1">
    <citation type="submission" date="2016-10" db="EMBL/GenBank/DDBJ databases">
        <authorList>
            <person name="Varghese N."/>
            <person name="Submissions S."/>
        </authorList>
    </citation>
    <scope>NUCLEOTIDE SEQUENCE [LARGE SCALE GENOMIC DNA]</scope>
    <source>
        <strain evidence="3">DSM 44142</strain>
    </source>
</reference>
<proteinExistence type="predicted"/>
<sequence>MRRSNRNPARTGFVVAAVAGSVHAAFSVYWGLGGDAQLETVGSVADGFAGRRWLLVVVGAAKGVAALVPLVLVLQCTAIPRLLRGAMWAGAAALILWGAVNTASSALLAAGVLPRPAEGYDAAATVGHALLWDPLFLVWGLALAAGLWVTRTTRSA</sequence>
<feature type="transmembrane region" description="Helical" evidence="1">
    <location>
        <begin position="86"/>
        <end position="110"/>
    </location>
</feature>
<dbReference type="AlphaFoldDB" id="A0A1H1AMZ9"/>
<feature type="transmembrane region" description="Helical" evidence="1">
    <location>
        <begin position="12"/>
        <end position="32"/>
    </location>
</feature>
<dbReference type="OrthoDB" id="3732080at2"/>
<name>A0A1H1AMZ9_9ACTN</name>
<evidence type="ECO:0000313" key="2">
    <source>
        <dbReference type="EMBL" id="SDQ41000.1"/>
    </source>
</evidence>
<feature type="transmembrane region" description="Helical" evidence="1">
    <location>
        <begin position="130"/>
        <end position="150"/>
    </location>
</feature>
<dbReference type="InterPro" id="IPR025058">
    <property type="entry name" value="DUF3995"/>
</dbReference>